<dbReference type="AlphaFoldDB" id="A0A7Y4ILQ4"/>
<proteinExistence type="inferred from homology"/>
<dbReference type="PANTHER" id="PTHR22946">
    <property type="entry name" value="DIENELACTONE HYDROLASE DOMAIN-CONTAINING PROTEIN-RELATED"/>
    <property type="match status" value="1"/>
</dbReference>
<comment type="caution">
    <text evidence="3">The sequence shown here is derived from an EMBL/GenBank/DDBJ whole genome shotgun (WGS) entry which is preliminary data.</text>
</comment>
<evidence type="ECO:0000313" key="3">
    <source>
        <dbReference type="EMBL" id="NOJ81519.1"/>
    </source>
</evidence>
<reference evidence="3 4" key="1">
    <citation type="submission" date="2020-05" db="EMBL/GenBank/DDBJ databases">
        <authorList>
            <person name="Whitworth D."/>
        </authorList>
    </citation>
    <scope>NUCLEOTIDE SEQUENCE [LARGE SCALE GENOMIC DNA]</scope>
    <source>
        <strain evidence="3 4">AM005</strain>
    </source>
</reference>
<dbReference type="PANTHER" id="PTHR22946:SF12">
    <property type="entry name" value="CONIDIAL PIGMENT BIOSYNTHESIS PROTEIN AYG1 (AFU_ORTHOLOGUE AFUA_2G17550)"/>
    <property type="match status" value="1"/>
</dbReference>
<comment type="similarity">
    <text evidence="1">Belongs to the AB hydrolase superfamily. FUS2 hydrolase family.</text>
</comment>
<evidence type="ECO:0000259" key="2">
    <source>
        <dbReference type="Pfam" id="PF12697"/>
    </source>
</evidence>
<accession>A0A7Y4ILQ4</accession>
<dbReference type="InterPro" id="IPR029058">
    <property type="entry name" value="AB_hydrolase_fold"/>
</dbReference>
<dbReference type="EMBL" id="JABFNT010000090">
    <property type="protein sequence ID" value="NOJ81519.1"/>
    <property type="molecule type" value="Genomic_DNA"/>
</dbReference>
<evidence type="ECO:0000256" key="1">
    <source>
        <dbReference type="ARBA" id="ARBA00038115"/>
    </source>
</evidence>
<dbReference type="SUPFAM" id="SSF53474">
    <property type="entry name" value="alpha/beta-Hydrolases"/>
    <property type="match status" value="1"/>
</dbReference>
<protein>
    <submittedName>
        <fullName evidence="3">Alpha/beta fold hydrolase</fullName>
    </submittedName>
</protein>
<dbReference type="PROSITE" id="PS51318">
    <property type="entry name" value="TAT"/>
    <property type="match status" value="1"/>
</dbReference>
<keyword evidence="3" id="KW-0378">Hydrolase</keyword>
<feature type="domain" description="AB hydrolase-1" evidence="2">
    <location>
        <begin position="206"/>
        <end position="414"/>
    </location>
</feature>
<dbReference type="Pfam" id="PF12697">
    <property type="entry name" value="Abhydrolase_6"/>
    <property type="match status" value="1"/>
</dbReference>
<dbReference type="Gene3D" id="1.20.1440.110">
    <property type="entry name" value="acylaminoacyl peptidase"/>
    <property type="match status" value="1"/>
</dbReference>
<organism evidence="3 4">
    <name type="scientific">Myxococcus xanthus</name>
    <dbReference type="NCBI Taxonomy" id="34"/>
    <lineage>
        <taxon>Bacteria</taxon>
        <taxon>Pseudomonadati</taxon>
        <taxon>Myxococcota</taxon>
        <taxon>Myxococcia</taxon>
        <taxon>Myxococcales</taxon>
        <taxon>Cystobacterineae</taxon>
        <taxon>Myxococcaceae</taxon>
        <taxon>Myxococcus</taxon>
    </lineage>
</organism>
<dbReference type="RefSeq" id="WP_253817018.1">
    <property type="nucleotide sequence ID" value="NZ_JABFNS010000098.1"/>
</dbReference>
<gene>
    <name evidence="3" type="ORF">HNV28_24835</name>
</gene>
<dbReference type="InterPro" id="IPR006311">
    <property type="entry name" value="TAT_signal"/>
</dbReference>
<dbReference type="GO" id="GO:0016787">
    <property type="term" value="F:hydrolase activity"/>
    <property type="evidence" value="ECO:0007669"/>
    <property type="project" value="UniProtKB-KW"/>
</dbReference>
<dbReference type="Gene3D" id="3.40.50.1820">
    <property type="entry name" value="alpha/beta hydrolase"/>
    <property type="match status" value="1"/>
</dbReference>
<dbReference type="InterPro" id="IPR050261">
    <property type="entry name" value="FrsA_esterase"/>
</dbReference>
<name>A0A7Y4ILQ4_MYXXA</name>
<sequence>MLKPEGEPTAGRPSRRGVLMGAGLFAGGAAAALGLRSALAPVSKDVQGINPRSNAWYDIRLTGDGLMDNQVLWFLGHATHGQSDVGDVLETASRIQPGDERSWFDAWTQTARRVHGHAQNAESKGHLLSAGQAYARAANYYRAATMHYTDLEDPRTLEVTRQAATTFEKSNGLLSYDVQPLAIPYEGTTLAAYFVRSPHAKPSAPVILLHQGLHAWPEETKWVWEGATRRGYHVLMFHGPGQGRSLREHRLSFRPDWEKAVSPVVDAAERISGVDPRRILLMGLSFGGALAPRAAAFEPRIALCIANPGVLSWWEATSAHFNRFLPGSLALLKSHPEQFDQAITALADRWPTAQYWLRDVYWKHGARSPSELFRKLEEFTNEAIVDRIRCPVLIMEGEAEDASPGQSQKLYDALRGPKHLMMFTHKEAAPLHCQAASTALAEARLFDWLDENV</sequence>
<evidence type="ECO:0000313" key="4">
    <source>
        <dbReference type="Proteomes" id="UP000533080"/>
    </source>
</evidence>
<dbReference type="InterPro" id="IPR000073">
    <property type="entry name" value="AB_hydrolase_1"/>
</dbReference>
<dbReference type="Proteomes" id="UP000533080">
    <property type="component" value="Unassembled WGS sequence"/>
</dbReference>